<feature type="transmembrane region" description="Helical" evidence="1">
    <location>
        <begin position="153"/>
        <end position="172"/>
    </location>
</feature>
<keyword evidence="1" id="KW-0812">Transmembrane</keyword>
<dbReference type="AlphaFoldDB" id="A0A1H1BWS0"/>
<gene>
    <name evidence="3" type="ORF">SAMN04489764_1169</name>
</gene>
<feature type="domain" description="CAAX prenyl protease 2/Lysostaphin resistance protein A-like" evidence="2">
    <location>
        <begin position="156"/>
        <end position="250"/>
    </location>
</feature>
<dbReference type="EMBL" id="FNKK01000002">
    <property type="protein sequence ID" value="SDQ56385.1"/>
    <property type="molecule type" value="Genomic_DNA"/>
</dbReference>
<dbReference type="GO" id="GO:0004175">
    <property type="term" value="F:endopeptidase activity"/>
    <property type="evidence" value="ECO:0007669"/>
    <property type="project" value="UniProtKB-ARBA"/>
</dbReference>
<keyword evidence="1" id="KW-1133">Transmembrane helix</keyword>
<sequence>MTEVTVSRISWSQTSLCAAATLVFGLVMATGADGAASLAGSGACLTAALLAGGGRPVARNSLLLAALLSPAVSLPLVWPLPLALAVAVFALLTRWQPLRWELRWWSPGATTWRTWAAVAVIIAGAASVMWLWYGAIGARLGGQAIQREILESSPWWLVAVAVAAFVVVNAAAEEAVFRGVLLEAMAATGPLPFAVAVQALGFGLIHLHAGFPTGPLGMALASFFGLILGLLRVHTGGLLAPWAAHVGTNLAMAGILMWAAP</sequence>
<feature type="transmembrane region" description="Helical" evidence="1">
    <location>
        <begin position="62"/>
        <end position="92"/>
    </location>
</feature>
<dbReference type="RefSeq" id="WP_093258115.1">
    <property type="nucleotide sequence ID" value="NZ_FNKK01000002.1"/>
</dbReference>
<feature type="transmembrane region" description="Helical" evidence="1">
    <location>
        <begin position="112"/>
        <end position="133"/>
    </location>
</feature>
<feature type="transmembrane region" description="Helical" evidence="1">
    <location>
        <begin position="213"/>
        <end position="231"/>
    </location>
</feature>
<evidence type="ECO:0000313" key="3">
    <source>
        <dbReference type="EMBL" id="SDQ56385.1"/>
    </source>
</evidence>
<proteinExistence type="predicted"/>
<dbReference type="PANTHER" id="PTHR43592:SF15">
    <property type="entry name" value="CAAX AMINO TERMINAL PROTEASE FAMILY PROTEIN"/>
    <property type="match status" value="1"/>
</dbReference>
<reference evidence="3 4" key="1">
    <citation type="submission" date="2016-10" db="EMBL/GenBank/DDBJ databases">
        <authorList>
            <person name="de Groot N.N."/>
        </authorList>
    </citation>
    <scope>NUCLEOTIDE SEQUENCE [LARGE SCALE GENOMIC DNA]</scope>
    <source>
        <strain evidence="3 4">DSM 43794</strain>
    </source>
</reference>
<dbReference type="GO" id="GO:0080120">
    <property type="term" value="P:CAAX-box protein maturation"/>
    <property type="evidence" value="ECO:0007669"/>
    <property type="project" value="UniProtKB-ARBA"/>
</dbReference>
<name>A0A1H1BWS0_9ACTN</name>
<evidence type="ECO:0000259" key="2">
    <source>
        <dbReference type="Pfam" id="PF02517"/>
    </source>
</evidence>
<dbReference type="Proteomes" id="UP000217103">
    <property type="component" value="Unassembled WGS sequence"/>
</dbReference>
<feature type="transmembrane region" description="Helical" evidence="1">
    <location>
        <begin position="238"/>
        <end position="260"/>
    </location>
</feature>
<accession>A0A1H1BWS0</accession>
<dbReference type="OrthoDB" id="3291654at2"/>
<dbReference type="PANTHER" id="PTHR43592">
    <property type="entry name" value="CAAX AMINO TERMINAL PROTEASE"/>
    <property type="match status" value="1"/>
</dbReference>
<keyword evidence="1" id="KW-0472">Membrane</keyword>
<organism evidence="3 4">
    <name type="scientific">Thermostaphylospora chromogena</name>
    <dbReference type="NCBI Taxonomy" id="35622"/>
    <lineage>
        <taxon>Bacteria</taxon>
        <taxon>Bacillati</taxon>
        <taxon>Actinomycetota</taxon>
        <taxon>Actinomycetes</taxon>
        <taxon>Streptosporangiales</taxon>
        <taxon>Thermomonosporaceae</taxon>
        <taxon>Thermostaphylospora</taxon>
    </lineage>
</organism>
<dbReference type="Pfam" id="PF02517">
    <property type="entry name" value="Rce1-like"/>
    <property type="match status" value="1"/>
</dbReference>
<keyword evidence="4" id="KW-1185">Reference proteome</keyword>
<evidence type="ECO:0000313" key="4">
    <source>
        <dbReference type="Proteomes" id="UP000217103"/>
    </source>
</evidence>
<dbReference type="InterPro" id="IPR003675">
    <property type="entry name" value="Rce1/LyrA-like_dom"/>
</dbReference>
<evidence type="ECO:0000256" key="1">
    <source>
        <dbReference type="SAM" id="Phobius"/>
    </source>
</evidence>
<protein>
    <recommendedName>
        <fullName evidence="2">CAAX prenyl protease 2/Lysostaphin resistance protein A-like domain-containing protein</fullName>
    </recommendedName>
</protein>